<dbReference type="InterPro" id="IPR007372">
    <property type="entry name" value="Lipid/polyisoprenoid-bd_YceI"/>
</dbReference>
<evidence type="ECO:0000313" key="3">
    <source>
        <dbReference type="Proteomes" id="UP001202180"/>
    </source>
</evidence>
<dbReference type="RefSeq" id="WP_248479181.1">
    <property type="nucleotide sequence ID" value="NZ_JALPRF010000004.1"/>
</dbReference>
<dbReference type="EMBL" id="JALPRF010000004">
    <property type="protein sequence ID" value="MCK8494622.1"/>
    <property type="molecule type" value="Genomic_DNA"/>
</dbReference>
<dbReference type="PANTHER" id="PTHR34406">
    <property type="entry name" value="PROTEIN YCEI"/>
    <property type="match status" value="1"/>
</dbReference>
<evidence type="ECO:0000259" key="1">
    <source>
        <dbReference type="SMART" id="SM00867"/>
    </source>
</evidence>
<reference evidence="2 3" key="1">
    <citation type="submission" date="2022-04" db="EMBL/GenBank/DDBJ databases">
        <title>Spirosoma sp. strain RP8 genome sequencing and assembly.</title>
        <authorList>
            <person name="Jung Y."/>
        </authorList>
    </citation>
    <scope>NUCLEOTIDE SEQUENCE [LARGE SCALE GENOMIC DNA]</scope>
    <source>
        <strain evidence="2 3">RP8</strain>
    </source>
</reference>
<dbReference type="PANTHER" id="PTHR34406:SF1">
    <property type="entry name" value="PROTEIN YCEI"/>
    <property type="match status" value="1"/>
</dbReference>
<dbReference type="Pfam" id="PF04264">
    <property type="entry name" value="YceI"/>
    <property type="match status" value="1"/>
</dbReference>
<dbReference type="SUPFAM" id="SSF101874">
    <property type="entry name" value="YceI-like"/>
    <property type="match status" value="1"/>
</dbReference>
<accession>A0ABT0HR71</accession>
<dbReference type="Proteomes" id="UP001202180">
    <property type="component" value="Unassembled WGS sequence"/>
</dbReference>
<sequence length="182" mass="20177">MSTTKWVLDPTHSELGFKIKHLMISNISGSFQQFQVAVETDNDNFSTAQIRATAEIASIHTNNEQRDHHLRNSDFFDAETYPQLTFSSTKVEQLTDDTFNVYGNLTMKGTSKPVKLTVEYSGVTKDPWGGQRAGFTVTSKINRSDWGINFNGVLETGGLALGEEVKVNSEIQLVKQLATVTA</sequence>
<keyword evidence="3" id="KW-1185">Reference proteome</keyword>
<organism evidence="2 3">
    <name type="scientific">Spirosoma liriopis</name>
    <dbReference type="NCBI Taxonomy" id="2937440"/>
    <lineage>
        <taxon>Bacteria</taxon>
        <taxon>Pseudomonadati</taxon>
        <taxon>Bacteroidota</taxon>
        <taxon>Cytophagia</taxon>
        <taxon>Cytophagales</taxon>
        <taxon>Cytophagaceae</taxon>
        <taxon>Spirosoma</taxon>
    </lineage>
</organism>
<dbReference type="InterPro" id="IPR036761">
    <property type="entry name" value="TTHA0802/YceI-like_sf"/>
</dbReference>
<dbReference type="SMART" id="SM00867">
    <property type="entry name" value="YceI"/>
    <property type="match status" value="1"/>
</dbReference>
<dbReference type="Gene3D" id="2.40.128.110">
    <property type="entry name" value="Lipid/polyisoprenoid-binding, YceI-like"/>
    <property type="match status" value="1"/>
</dbReference>
<comment type="caution">
    <text evidence="2">The sequence shown here is derived from an EMBL/GenBank/DDBJ whole genome shotgun (WGS) entry which is preliminary data.</text>
</comment>
<proteinExistence type="predicted"/>
<gene>
    <name evidence="2" type="ORF">M0L20_22330</name>
</gene>
<evidence type="ECO:0000313" key="2">
    <source>
        <dbReference type="EMBL" id="MCK8494622.1"/>
    </source>
</evidence>
<name>A0ABT0HR71_9BACT</name>
<protein>
    <submittedName>
        <fullName evidence="2">YceI family protein</fullName>
    </submittedName>
</protein>
<feature type="domain" description="Lipid/polyisoprenoid-binding YceI-like" evidence="1">
    <location>
        <begin position="5"/>
        <end position="174"/>
    </location>
</feature>